<reference evidence="2 3" key="1">
    <citation type="journal article" date="2021" name="Commun. Biol.">
        <title>The genome of Shorea leprosula (Dipterocarpaceae) highlights the ecological relevance of drought in aseasonal tropical rainforests.</title>
        <authorList>
            <person name="Ng K.K.S."/>
            <person name="Kobayashi M.J."/>
            <person name="Fawcett J.A."/>
            <person name="Hatakeyama M."/>
            <person name="Paape T."/>
            <person name="Ng C.H."/>
            <person name="Ang C.C."/>
            <person name="Tnah L.H."/>
            <person name="Lee C.T."/>
            <person name="Nishiyama T."/>
            <person name="Sese J."/>
            <person name="O'Brien M.J."/>
            <person name="Copetti D."/>
            <person name="Mohd Noor M.I."/>
            <person name="Ong R.C."/>
            <person name="Putra M."/>
            <person name="Sireger I.Z."/>
            <person name="Indrioko S."/>
            <person name="Kosugi Y."/>
            <person name="Izuno A."/>
            <person name="Isagi Y."/>
            <person name="Lee S.L."/>
            <person name="Shimizu K.K."/>
        </authorList>
    </citation>
    <scope>NUCLEOTIDE SEQUENCE [LARGE SCALE GENOMIC DNA]</scope>
    <source>
        <strain evidence="2">214</strain>
    </source>
</reference>
<feature type="compositionally biased region" description="Low complexity" evidence="1">
    <location>
        <begin position="95"/>
        <end position="104"/>
    </location>
</feature>
<dbReference type="GO" id="GO:0010162">
    <property type="term" value="P:seed dormancy process"/>
    <property type="evidence" value="ECO:0007669"/>
    <property type="project" value="InterPro"/>
</dbReference>
<gene>
    <name evidence="2" type="ORF">SLEP1_g35955</name>
</gene>
<feature type="region of interest" description="Disordered" evidence="1">
    <location>
        <begin position="89"/>
        <end position="128"/>
    </location>
</feature>
<evidence type="ECO:0000256" key="1">
    <source>
        <dbReference type="SAM" id="MobiDB-lite"/>
    </source>
</evidence>
<keyword evidence="3" id="KW-1185">Reference proteome</keyword>
<organism evidence="2 3">
    <name type="scientific">Rubroshorea leprosula</name>
    <dbReference type="NCBI Taxonomy" id="152421"/>
    <lineage>
        <taxon>Eukaryota</taxon>
        <taxon>Viridiplantae</taxon>
        <taxon>Streptophyta</taxon>
        <taxon>Embryophyta</taxon>
        <taxon>Tracheophyta</taxon>
        <taxon>Spermatophyta</taxon>
        <taxon>Magnoliopsida</taxon>
        <taxon>eudicotyledons</taxon>
        <taxon>Gunneridae</taxon>
        <taxon>Pentapetalae</taxon>
        <taxon>rosids</taxon>
        <taxon>malvids</taxon>
        <taxon>Malvales</taxon>
        <taxon>Dipterocarpaceae</taxon>
        <taxon>Rubroshorea</taxon>
    </lineage>
</organism>
<dbReference type="Proteomes" id="UP001054252">
    <property type="component" value="Unassembled WGS sequence"/>
</dbReference>
<accession>A0AAV5KQB2</accession>
<feature type="compositionally biased region" description="Polar residues" evidence="1">
    <location>
        <begin position="105"/>
        <end position="128"/>
    </location>
</feature>
<dbReference type="PANTHER" id="PTHR37732">
    <property type="entry name" value="OS08G0104400 PROTEIN"/>
    <property type="match status" value="1"/>
</dbReference>
<dbReference type="InterPro" id="IPR044984">
    <property type="entry name" value="SMP1"/>
</dbReference>
<evidence type="ECO:0000313" key="2">
    <source>
        <dbReference type="EMBL" id="GKV26705.1"/>
    </source>
</evidence>
<dbReference type="PANTHER" id="PTHR37732:SF2">
    <property type="entry name" value="SEED MATURATION PROTEIN 1"/>
    <property type="match status" value="1"/>
</dbReference>
<name>A0AAV5KQB2_9ROSI</name>
<comment type="caution">
    <text evidence="2">The sequence shown here is derived from an EMBL/GenBank/DDBJ whole genome shotgun (WGS) entry which is preliminary data.</text>
</comment>
<dbReference type="AlphaFoldDB" id="A0AAV5KQB2"/>
<proteinExistence type="predicted"/>
<evidence type="ECO:0000313" key="3">
    <source>
        <dbReference type="Proteomes" id="UP001054252"/>
    </source>
</evidence>
<sequence length="128" mass="13885">MKQHLSRHGIVGIRKMPRNSVWSIKKRPAGDTADEDYEETMAKSKDDIKYATAQAKLSEDESLRVRYKHGTPLEGGKIADSEPVDLFSSAHNIAKAKASSDDASNPSHPQGPQPKTETGSTNPDPSTG</sequence>
<dbReference type="EMBL" id="BPVZ01000073">
    <property type="protein sequence ID" value="GKV26705.1"/>
    <property type="molecule type" value="Genomic_DNA"/>
</dbReference>
<protein>
    <submittedName>
        <fullName evidence="2">Uncharacterized protein</fullName>
    </submittedName>
</protein>